<evidence type="ECO:0008006" key="3">
    <source>
        <dbReference type="Google" id="ProtNLM"/>
    </source>
</evidence>
<name>A0AAV0XIZ9_9HEMI</name>
<sequence length="178" mass="20522">MARDLFSSVGMQINPSKSHAINIENGNLTPKVITLLDSSEIPSLSHTDRIKYERYFKDEIIFDEKEFLISLEKDFRNLVTSPLLRGDQKLNILNQYVYPNLIYPLQTTPVDLLHQSFLKRVDMLIRQGVREICGLPADTPIPVFYSGRKVRGLGMLRTFWEASLQHLAIAQKLSRINY</sequence>
<evidence type="ECO:0000313" key="2">
    <source>
        <dbReference type="Proteomes" id="UP001160148"/>
    </source>
</evidence>
<accession>A0AAV0XIZ9</accession>
<organism evidence="1 2">
    <name type="scientific">Macrosiphum euphorbiae</name>
    <name type="common">potato aphid</name>
    <dbReference type="NCBI Taxonomy" id="13131"/>
    <lineage>
        <taxon>Eukaryota</taxon>
        <taxon>Metazoa</taxon>
        <taxon>Ecdysozoa</taxon>
        <taxon>Arthropoda</taxon>
        <taxon>Hexapoda</taxon>
        <taxon>Insecta</taxon>
        <taxon>Pterygota</taxon>
        <taxon>Neoptera</taxon>
        <taxon>Paraneoptera</taxon>
        <taxon>Hemiptera</taxon>
        <taxon>Sternorrhyncha</taxon>
        <taxon>Aphidomorpha</taxon>
        <taxon>Aphidoidea</taxon>
        <taxon>Aphididae</taxon>
        <taxon>Macrosiphini</taxon>
        <taxon>Macrosiphum</taxon>
    </lineage>
</organism>
<gene>
    <name evidence="1" type="ORF">MEUPH1_LOCUS22408</name>
</gene>
<dbReference type="EMBL" id="CARXXK010000005">
    <property type="protein sequence ID" value="CAI6368002.1"/>
    <property type="molecule type" value="Genomic_DNA"/>
</dbReference>
<comment type="caution">
    <text evidence="1">The sequence shown here is derived from an EMBL/GenBank/DDBJ whole genome shotgun (WGS) entry which is preliminary data.</text>
</comment>
<keyword evidence="2" id="KW-1185">Reference proteome</keyword>
<proteinExistence type="predicted"/>
<dbReference type="AlphaFoldDB" id="A0AAV0XIZ9"/>
<dbReference type="Proteomes" id="UP001160148">
    <property type="component" value="Unassembled WGS sequence"/>
</dbReference>
<evidence type="ECO:0000313" key="1">
    <source>
        <dbReference type="EMBL" id="CAI6368002.1"/>
    </source>
</evidence>
<reference evidence="1 2" key="1">
    <citation type="submission" date="2023-01" db="EMBL/GenBank/DDBJ databases">
        <authorList>
            <person name="Whitehead M."/>
        </authorList>
    </citation>
    <scope>NUCLEOTIDE SEQUENCE [LARGE SCALE GENOMIC DNA]</scope>
</reference>
<protein>
    <recommendedName>
        <fullName evidence="3">Reverse transcriptase</fullName>
    </recommendedName>
</protein>